<dbReference type="InterPro" id="IPR039425">
    <property type="entry name" value="RNA_pol_sigma-70-like"/>
</dbReference>
<dbReference type="STRING" id="29341.RSJ17_15935"/>
<dbReference type="EMBL" id="AYSO01000017">
    <property type="protein sequence ID" value="KIE46225.1"/>
    <property type="molecule type" value="Genomic_DNA"/>
</dbReference>
<dbReference type="Gene3D" id="1.10.10.10">
    <property type="entry name" value="Winged helix-like DNA-binding domain superfamily/Winged helix DNA-binding domain"/>
    <property type="match status" value="1"/>
</dbReference>
<comment type="caution">
    <text evidence="7">The sequence shown here is derived from an EMBL/GenBank/DDBJ whole genome shotgun (WGS) entry which is preliminary data.</text>
</comment>
<gene>
    <name evidence="7" type="ORF">U732_1918</name>
</gene>
<evidence type="ECO:0000259" key="6">
    <source>
        <dbReference type="Pfam" id="PF08281"/>
    </source>
</evidence>
<dbReference type="SUPFAM" id="SSF88946">
    <property type="entry name" value="Sigma2 domain of RNA polymerase sigma factors"/>
    <property type="match status" value="1"/>
</dbReference>
<evidence type="ECO:0000256" key="2">
    <source>
        <dbReference type="ARBA" id="ARBA00023015"/>
    </source>
</evidence>
<dbReference type="InterPro" id="IPR036388">
    <property type="entry name" value="WH-like_DNA-bd_sf"/>
</dbReference>
<evidence type="ECO:0000256" key="3">
    <source>
        <dbReference type="ARBA" id="ARBA00023082"/>
    </source>
</evidence>
<dbReference type="NCBIfam" id="TIGR02937">
    <property type="entry name" value="sigma70-ECF"/>
    <property type="match status" value="1"/>
</dbReference>
<dbReference type="AlphaFoldDB" id="A0A0C1UFN2"/>
<keyword evidence="3" id="KW-0731">Sigma factor</keyword>
<feature type="domain" description="RNA polymerase sigma factor 70 region 4 type 2" evidence="6">
    <location>
        <begin position="113"/>
        <end position="165"/>
    </location>
</feature>
<sequence>MKDNINKSLEYEVKLAKKGDKKAFISLIKSCEKSLYRVAKGILSKDEDCEDAIQETIIKAYESIINLKKDQYFKTWIIKILINECRKIYNSQKRIVPIDKLKEDGVEDNHGKLEVREAVNKLPEELKVPTILFYYEDISVKDISRIMDIPEGTVKSRLSRARSKLQEHLEYRGIV</sequence>
<evidence type="ECO:0000256" key="4">
    <source>
        <dbReference type="ARBA" id="ARBA00023163"/>
    </source>
</evidence>
<evidence type="ECO:0000313" key="8">
    <source>
        <dbReference type="Proteomes" id="UP000031366"/>
    </source>
</evidence>
<keyword evidence="4" id="KW-0804">Transcription</keyword>
<dbReference type="Pfam" id="PF04542">
    <property type="entry name" value="Sigma70_r2"/>
    <property type="match status" value="1"/>
</dbReference>
<dbReference type="InterPro" id="IPR014284">
    <property type="entry name" value="RNA_pol_sigma-70_dom"/>
</dbReference>
<dbReference type="Proteomes" id="UP000031366">
    <property type="component" value="Unassembled WGS sequence"/>
</dbReference>
<dbReference type="PANTHER" id="PTHR43133">
    <property type="entry name" value="RNA POLYMERASE ECF-TYPE SIGMA FACTO"/>
    <property type="match status" value="1"/>
</dbReference>
<dbReference type="Pfam" id="PF08281">
    <property type="entry name" value="Sigma70_r4_2"/>
    <property type="match status" value="1"/>
</dbReference>
<accession>A0A0C1UFN2</accession>
<dbReference type="PANTHER" id="PTHR43133:SF51">
    <property type="entry name" value="RNA POLYMERASE SIGMA FACTOR"/>
    <property type="match status" value="1"/>
</dbReference>
<feature type="domain" description="RNA polymerase sigma-70 region 2" evidence="5">
    <location>
        <begin position="27"/>
        <end position="94"/>
    </location>
</feature>
<dbReference type="OrthoDB" id="9782703at2"/>
<evidence type="ECO:0000256" key="1">
    <source>
        <dbReference type="ARBA" id="ARBA00010641"/>
    </source>
</evidence>
<dbReference type="GO" id="GO:0003677">
    <property type="term" value="F:DNA binding"/>
    <property type="evidence" value="ECO:0007669"/>
    <property type="project" value="InterPro"/>
</dbReference>
<dbReference type="CDD" id="cd06171">
    <property type="entry name" value="Sigma70_r4"/>
    <property type="match status" value="1"/>
</dbReference>
<organism evidence="7 8">
    <name type="scientific">Clostridium argentinense CDC 2741</name>
    <dbReference type="NCBI Taxonomy" id="1418104"/>
    <lineage>
        <taxon>Bacteria</taxon>
        <taxon>Bacillati</taxon>
        <taxon>Bacillota</taxon>
        <taxon>Clostridia</taxon>
        <taxon>Eubacteriales</taxon>
        <taxon>Clostridiaceae</taxon>
        <taxon>Clostridium</taxon>
    </lineage>
</organism>
<dbReference type="InterPro" id="IPR007627">
    <property type="entry name" value="RNA_pol_sigma70_r2"/>
</dbReference>
<protein>
    <submittedName>
        <fullName evidence="7">RNA polymerase sigma factor, sigma-70 family protein</fullName>
    </submittedName>
</protein>
<dbReference type="Gene3D" id="1.10.1740.10">
    <property type="match status" value="1"/>
</dbReference>
<dbReference type="GO" id="GO:0016987">
    <property type="term" value="F:sigma factor activity"/>
    <property type="evidence" value="ECO:0007669"/>
    <property type="project" value="UniProtKB-KW"/>
</dbReference>
<evidence type="ECO:0000313" key="7">
    <source>
        <dbReference type="EMBL" id="KIE46225.1"/>
    </source>
</evidence>
<dbReference type="InterPro" id="IPR013249">
    <property type="entry name" value="RNA_pol_sigma70_r4_t2"/>
</dbReference>
<reference evidence="7 8" key="1">
    <citation type="journal article" date="2015" name="Infect. Genet. Evol.">
        <title>Genomic sequences of six botulinum neurotoxin-producing strains representing three clostridial species illustrate the mobility and diversity of botulinum neurotoxin genes.</title>
        <authorList>
            <person name="Smith T.J."/>
            <person name="Hill K.K."/>
            <person name="Xie G."/>
            <person name="Foley B.T."/>
            <person name="Williamson C.H."/>
            <person name="Foster J.T."/>
            <person name="Johnson S.L."/>
            <person name="Chertkov O."/>
            <person name="Teshima H."/>
            <person name="Gibbons H.S."/>
            <person name="Johnsky L.A."/>
            <person name="Karavis M.A."/>
            <person name="Smith L.A."/>
        </authorList>
    </citation>
    <scope>NUCLEOTIDE SEQUENCE [LARGE SCALE GENOMIC DNA]</scope>
    <source>
        <strain evidence="7 8">CDC 2741</strain>
    </source>
</reference>
<keyword evidence="2" id="KW-0805">Transcription regulation</keyword>
<dbReference type="InterPro" id="IPR013324">
    <property type="entry name" value="RNA_pol_sigma_r3/r4-like"/>
</dbReference>
<proteinExistence type="inferred from homology"/>
<dbReference type="SUPFAM" id="SSF88659">
    <property type="entry name" value="Sigma3 and sigma4 domains of RNA polymerase sigma factors"/>
    <property type="match status" value="1"/>
</dbReference>
<dbReference type="GO" id="GO:0006352">
    <property type="term" value="P:DNA-templated transcription initiation"/>
    <property type="evidence" value="ECO:0007669"/>
    <property type="project" value="InterPro"/>
</dbReference>
<dbReference type="InterPro" id="IPR013325">
    <property type="entry name" value="RNA_pol_sigma_r2"/>
</dbReference>
<name>A0A0C1UFN2_9CLOT</name>
<comment type="similarity">
    <text evidence="1">Belongs to the sigma-70 factor family. ECF subfamily.</text>
</comment>
<keyword evidence="8" id="KW-1185">Reference proteome</keyword>
<evidence type="ECO:0000259" key="5">
    <source>
        <dbReference type="Pfam" id="PF04542"/>
    </source>
</evidence>